<dbReference type="Pfam" id="PF13416">
    <property type="entry name" value="SBP_bac_8"/>
    <property type="match status" value="1"/>
</dbReference>
<name>A0A3E0K147_9BACI</name>
<keyword evidence="2" id="KW-0813">Transport</keyword>
<evidence type="ECO:0000256" key="1">
    <source>
        <dbReference type="ARBA" id="ARBA00008520"/>
    </source>
</evidence>
<dbReference type="InterPro" id="IPR006059">
    <property type="entry name" value="SBP"/>
</dbReference>
<accession>A0A3E0K147</accession>
<feature type="chain" id="PRO_5039278814" description="ABC transporter substrate-binding protein" evidence="4">
    <location>
        <begin position="21"/>
        <end position="421"/>
    </location>
</feature>
<evidence type="ECO:0000256" key="3">
    <source>
        <dbReference type="ARBA" id="ARBA00022729"/>
    </source>
</evidence>
<dbReference type="Proteomes" id="UP000257014">
    <property type="component" value="Unassembled WGS sequence"/>
</dbReference>
<evidence type="ECO:0000256" key="2">
    <source>
        <dbReference type="ARBA" id="ARBA00022448"/>
    </source>
</evidence>
<organism evidence="5 6">
    <name type="scientific">Caldibacillus debilis</name>
    <dbReference type="NCBI Taxonomy" id="301148"/>
    <lineage>
        <taxon>Bacteria</taxon>
        <taxon>Bacillati</taxon>
        <taxon>Bacillota</taxon>
        <taxon>Bacilli</taxon>
        <taxon>Bacillales</taxon>
        <taxon>Bacillaceae</taxon>
        <taxon>Caldibacillus</taxon>
    </lineage>
</organism>
<protein>
    <recommendedName>
        <fullName evidence="7">ABC transporter substrate-binding protein</fullName>
    </recommendedName>
</protein>
<evidence type="ECO:0000256" key="4">
    <source>
        <dbReference type="SAM" id="SignalP"/>
    </source>
</evidence>
<comment type="caution">
    <text evidence="5">The sequence shown here is derived from an EMBL/GenBank/DDBJ whole genome shotgun (WGS) entry which is preliminary data.</text>
</comment>
<keyword evidence="3 4" id="KW-0732">Signal</keyword>
<dbReference type="GO" id="GO:1901982">
    <property type="term" value="F:maltose binding"/>
    <property type="evidence" value="ECO:0007669"/>
    <property type="project" value="TreeGrafter"/>
</dbReference>
<dbReference type="RefSeq" id="WP_276644258.1">
    <property type="nucleotide sequence ID" value="NZ_QEWE01000025.1"/>
</dbReference>
<reference evidence="5 6" key="1">
    <citation type="submission" date="2018-03" db="EMBL/GenBank/DDBJ databases">
        <authorList>
            <person name="Keele B.F."/>
        </authorList>
    </citation>
    <scope>NUCLEOTIDE SEQUENCE [LARGE SCALE GENOMIC DNA]</scope>
    <source>
        <strain evidence="5">ZCTH4_d</strain>
    </source>
</reference>
<dbReference type="GO" id="GO:0015768">
    <property type="term" value="P:maltose transport"/>
    <property type="evidence" value="ECO:0007669"/>
    <property type="project" value="TreeGrafter"/>
</dbReference>
<gene>
    <name evidence="5" type="ORF">C6P37_13410</name>
</gene>
<dbReference type="PROSITE" id="PS51257">
    <property type="entry name" value="PROKAR_LIPOPROTEIN"/>
    <property type="match status" value="1"/>
</dbReference>
<dbReference type="PANTHER" id="PTHR30061:SF50">
    <property type="entry name" value="MALTOSE_MALTODEXTRIN-BINDING PERIPLASMIC PROTEIN"/>
    <property type="match status" value="1"/>
</dbReference>
<feature type="signal peptide" evidence="4">
    <location>
        <begin position="1"/>
        <end position="20"/>
    </location>
</feature>
<comment type="similarity">
    <text evidence="1">Belongs to the bacterial solute-binding protein 1 family.</text>
</comment>
<dbReference type="Gene3D" id="3.40.190.10">
    <property type="entry name" value="Periplasmic binding protein-like II"/>
    <property type="match status" value="1"/>
</dbReference>
<dbReference type="CDD" id="cd14748">
    <property type="entry name" value="PBP2_UgpB"/>
    <property type="match status" value="1"/>
</dbReference>
<sequence length="421" mass="45750">MKKTIGLLMALLLLAGVLSACGSKESSGDEKSGDGDKKQTISLAVWGSSPAETEGLEKTVASFEKKTGIDVNIEVITDNFQDAITARFAAKNPPDVFYLEAFVAPKFIDSGVLLDISGEIENQDDFYQPLLNAFKDKDGKLYAVPKDYSTLATYVNTDLLEKAGYSIEDVPSDWEGLVQFAKELQPKLDEGVAAMIFDKSMARHLSAMLATGLNPITEDGKADFTSSEKTLEYFQSLVDGQDGGYILNPQMDMGMDSAGAAFGSNKAVIMIEGNWVLSALKNEYPDVHYKILPSPTVNGQNQTMIFTVGYAIAKDSKHKDAAIEFVKYMTGEGQQQWSELSGTFPTRQSVAEAMKLAENEELKAHIEGASYGTPWTSGIYLPVISAAFDNHFQAALNGDVSLKDAMKAAEDEANAEIERQQ</sequence>
<proteinExistence type="inferred from homology"/>
<dbReference type="GO" id="GO:0055052">
    <property type="term" value="C:ATP-binding cassette (ABC) transporter complex, substrate-binding subunit-containing"/>
    <property type="evidence" value="ECO:0007669"/>
    <property type="project" value="TreeGrafter"/>
</dbReference>
<dbReference type="GO" id="GO:0042956">
    <property type="term" value="P:maltodextrin transmembrane transport"/>
    <property type="evidence" value="ECO:0007669"/>
    <property type="project" value="TreeGrafter"/>
</dbReference>
<evidence type="ECO:0008006" key="7">
    <source>
        <dbReference type="Google" id="ProtNLM"/>
    </source>
</evidence>
<dbReference type="SUPFAM" id="SSF53850">
    <property type="entry name" value="Periplasmic binding protein-like II"/>
    <property type="match status" value="1"/>
</dbReference>
<evidence type="ECO:0000313" key="5">
    <source>
        <dbReference type="EMBL" id="REJ26466.1"/>
    </source>
</evidence>
<dbReference type="AlphaFoldDB" id="A0A3E0K147"/>
<dbReference type="PANTHER" id="PTHR30061">
    <property type="entry name" value="MALTOSE-BINDING PERIPLASMIC PROTEIN"/>
    <property type="match status" value="1"/>
</dbReference>
<dbReference type="EMBL" id="QEWE01000025">
    <property type="protein sequence ID" value="REJ26466.1"/>
    <property type="molecule type" value="Genomic_DNA"/>
</dbReference>
<evidence type="ECO:0000313" key="6">
    <source>
        <dbReference type="Proteomes" id="UP000257014"/>
    </source>
</evidence>